<dbReference type="OrthoDB" id="2803161at2759"/>
<name>R7SE68_CONPW</name>
<sequence>MLSLARQEWHGPDVPKERFLAQYWAWSGLCNLLKTGTVPERRSVLENLIDNGAMELCMQHFRHELSLMRHQAACTMHTLSFAGLLGEMISPSKAAEFIEAVCGFALQGPAYFITQLDDPAMKWQINLFMDPKNESPEKLQIFAPHIYAQSSDSALYGAHDLLNTYPPRPRKFCLEIIRSKPHLLDLLFDCAILDRPKCYPETQVSKTACEVLALLFDWPMHAVPGVTLRDKTSKDLEWKAFSQLSTALVSRPKWTERLIEVWMHLEEEGTGDIESWFVGMMGGNSPLGTVSRVRASTPLEARGVCRVVTLRLIATLTHAAEPCGISNAHIESFLHVAYQCCVKAGPPMEECKTADAMMRSMEYKTSIVYNLPHPMTPSGDSTTDTPFVVAPQEVLGPTTLIRLLVVLAQRNALDGIQTLVKAPYGLSTSTSLRHVQQITHPEVITRTIKIAQRRILLVVERTRKGLIGHMNAEDTINSACMHFATAAELAAALVALDVATKGTYAAEICGARKRLVITLGNAARMALTLKQYQRALHYIMGAVAAAEDISPDEGLELDIIEKNIQRLDEARRGLRNLQSRAS</sequence>
<protein>
    <submittedName>
        <fullName evidence="1">Uncharacterized protein</fullName>
    </submittedName>
</protein>
<proteinExistence type="predicted"/>
<dbReference type="Proteomes" id="UP000053558">
    <property type="component" value="Unassembled WGS sequence"/>
</dbReference>
<reference evidence="2" key="1">
    <citation type="journal article" date="2012" name="Science">
        <title>The Paleozoic origin of enzymatic lignin decomposition reconstructed from 31 fungal genomes.</title>
        <authorList>
            <person name="Floudas D."/>
            <person name="Binder M."/>
            <person name="Riley R."/>
            <person name="Barry K."/>
            <person name="Blanchette R.A."/>
            <person name="Henrissat B."/>
            <person name="Martinez A.T."/>
            <person name="Otillar R."/>
            <person name="Spatafora J.W."/>
            <person name="Yadav J.S."/>
            <person name="Aerts A."/>
            <person name="Benoit I."/>
            <person name="Boyd A."/>
            <person name="Carlson A."/>
            <person name="Copeland A."/>
            <person name="Coutinho P.M."/>
            <person name="de Vries R.P."/>
            <person name="Ferreira P."/>
            <person name="Findley K."/>
            <person name="Foster B."/>
            <person name="Gaskell J."/>
            <person name="Glotzer D."/>
            <person name="Gorecki P."/>
            <person name="Heitman J."/>
            <person name="Hesse C."/>
            <person name="Hori C."/>
            <person name="Igarashi K."/>
            <person name="Jurgens J.A."/>
            <person name="Kallen N."/>
            <person name="Kersten P."/>
            <person name="Kohler A."/>
            <person name="Kuees U."/>
            <person name="Kumar T.K.A."/>
            <person name="Kuo A."/>
            <person name="LaButti K."/>
            <person name="Larrondo L.F."/>
            <person name="Lindquist E."/>
            <person name="Ling A."/>
            <person name="Lombard V."/>
            <person name="Lucas S."/>
            <person name="Lundell T."/>
            <person name="Martin R."/>
            <person name="McLaughlin D.J."/>
            <person name="Morgenstern I."/>
            <person name="Morin E."/>
            <person name="Murat C."/>
            <person name="Nagy L.G."/>
            <person name="Nolan M."/>
            <person name="Ohm R.A."/>
            <person name="Patyshakuliyeva A."/>
            <person name="Rokas A."/>
            <person name="Ruiz-Duenas F.J."/>
            <person name="Sabat G."/>
            <person name="Salamov A."/>
            <person name="Samejima M."/>
            <person name="Schmutz J."/>
            <person name="Slot J.C."/>
            <person name="St John F."/>
            <person name="Stenlid J."/>
            <person name="Sun H."/>
            <person name="Sun S."/>
            <person name="Syed K."/>
            <person name="Tsang A."/>
            <person name="Wiebenga A."/>
            <person name="Young D."/>
            <person name="Pisabarro A."/>
            <person name="Eastwood D.C."/>
            <person name="Martin F."/>
            <person name="Cullen D."/>
            <person name="Grigoriev I.V."/>
            <person name="Hibbett D.S."/>
        </authorList>
    </citation>
    <scope>NUCLEOTIDE SEQUENCE [LARGE SCALE GENOMIC DNA]</scope>
    <source>
        <strain evidence="2">RWD-64-598 SS2</strain>
    </source>
</reference>
<accession>R7SE68</accession>
<dbReference type="RefSeq" id="XP_007775482.1">
    <property type="nucleotide sequence ID" value="XM_007777292.1"/>
</dbReference>
<gene>
    <name evidence="1" type="ORF">CONPUDRAFT_133136</name>
</gene>
<dbReference type="EMBL" id="JH711592">
    <property type="protein sequence ID" value="EIW74471.1"/>
    <property type="molecule type" value="Genomic_DNA"/>
</dbReference>
<dbReference type="AlphaFoldDB" id="R7SE68"/>
<keyword evidence="2" id="KW-1185">Reference proteome</keyword>
<evidence type="ECO:0000313" key="2">
    <source>
        <dbReference type="Proteomes" id="UP000053558"/>
    </source>
</evidence>
<dbReference type="GeneID" id="19200457"/>
<evidence type="ECO:0000313" key="1">
    <source>
        <dbReference type="EMBL" id="EIW74471.1"/>
    </source>
</evidence>
<dbReference type="KEGG" id="cput:CONPUDRAFT_133136"/>
<organism evidence="1 2">
    <name type="scientific">Coniophora puteana (strain RWD-64-598)</name>
    <name type="common">Brown rot fungus</name>
    <dbReference type="NCBI Taxonomy" id="741705"/>
    <lineage>
        <taxon>Eukaryota</taxon>
        <taxon>Fungi</taxon>
        <taxon>Dikarya</taxon>
        <taxon>Basidiomycota</taxon>
        <taxon>Agaricomycotina</taxon>
        <taxon>Agaricomycetes</taxon>
        <taxon>Agaricomycetidae</taxon>
        <taxon>Boletales</taxon>
        <taxon>Coniophorineae</taxon>
        <taxon>Coniophoraceae</taxon>
        <taxon>Coniophora</taxon>
    </lineage>
</organism>